<dbReference type="Gene3D" id="3.40.50.11350">
    <property type="match status" value="1"/>
</dbReference>
<dbReference type="EMBL" id="JANIEX010000227">
    <property type="protein sequence ID" value="KAJ3570634.1"/>
    <property type="molecule type" value="Genomic_DNA"/>
</dbReference>
<reference evidence="3" key="1">
    <citation type="submission" date="2022-07" db="EMBL/GenBank/DDBJ databases">
        <title>Genome Sequence of Leucocoprinus birnbaumii.</title>
        <authorList>
            <person name="Buettner E."/>
        </authorList>
    </citation>
    <scope>NUCLEOTIDE SEQUENCE</scope>
    <source>
        <strain evidence="3">VT141</strain>
    </source>
</reference>
<keyword evidence="4" id="KW-1185">Reference proteome</keyword>
<comment type="caution">
    <text evidence="3">The sequence shown here is derived from an EMBL/GenBank/DDBJ whole genome shotgun (WGS) entry which is preliminary data.</text>
</comment>
<dbReference type="GO" id="GO:0006487">
    <property type="term" value="P:protein N-linked glycosylation"/>
    <property type="evidence" value="ECO:0007669"/>
    <property type="project" value="TreeGrafter"/>
</dbReference>
<sequence length="580" mass="64665">MSRRPKSFDNLASGVHTSSLDEQNLTPRTPRSRFDRQDTTEGQYDDVDLHPAVDNETQTLLSSELNRNSPTYPTQQSSGRTKNASKAQRFRSATRFVDIPLILGTLLACFLFGLIVFSYKHPGRLQEYVGINGPKPSPVADEAVKNPTPPPLKPPVKEMLLHPSEYVAQCRERMGGFMSHGDYWDEPLMDMKMDTINATANEDSAGIEMDNTSGKKAVCSKTITYLLDGEVGLLADLSLIAQTAALARERNRTLFIDDTYWNRGKWTDHFESHKEGSPEPGCLAPHPKDVVACPRTASHWVITAHTAKYHFGHAFSEHYENPYAHSLNRLRPIFDAARESFVSTIRPNSELSSLIQSARHELKTLFPSATANSGGTYLSVHIRRGDRKQRFSHTPYTSIEEYTSYIESTRARLSSSLGYAPVYLASDSPAAEREFAEAYAGPYLSLRRSESAVLQRLASSQDYDQKVFNNLSLEERSGLTKGMIVDFALLSGAWSSEGEPAPRAGICTIRYTPFEIHQPPLIIILFSSSNVCKMLAVGLGWDNAFGSVDELGSLDKDHEGWVELEEKGTVVPIWKAFELF</sequence>
<dbReference type="AlphaFoldDB" id="A0AAD5W1L4"/>
<protein>
    <submittedName>
        <fullName evidence="3">Uncharacterized protein</fullName>
    </submittedName>
</protein>
<feature type="transmembrane region" description="Helical" evidence="2">
    <location>
        <begin position="96"/>
        <end position="119"/>
    </location>
</feature>
<keyword evidence="2" id="KW-0472">Membrane</keyword>
<keyword evidence="2" id="KW-1133">Transmembrane helix</keyword>
<dbReference type="GO" id="GO:0046921">
    <property type="term" value="F:alpha-(1-&gt;6)-fucosyltransferase activity"/>
    <property type="evidence" value="ECO:0007669"/>
    <property type="project" value="TreeGrafter"/>
</dbReference>
<evidence type="ECO:0000256" key="2">
    <source>
        <dbReference type="SAM" id="Phobius"/>
    </source>
</evidence>
<feature type="region of interest" description="Disordered" evidence="1">
    <location>
        <begin position="62"/>
        <end position="86"/>
    </location>
</feature>
<dbReference type="PANTHER" id="PTHR13132">
    <property type="entry name" value="ALPHA- 1,6 -FUCOSYLTRANSFERASE"/>
    <property type="match status" value="1"/>
</dbReference>
<organism evidence="3 4">
    <name type="scientific">Leucocoprinus birnbaumii</name>
    <dbReference type="NCBI Taxonomy" id="56174"/>
    <lineage>
        <taxon>Eukaryota</taxon>
        <taxon>Fungi</taxon>
        <taxon>Dikarya</taxon>
        <taxon>Basidiomycota</taxon>
        <taxon>Agaricomycotina</taxon>
        <taxon>Agaricomycetes</taxon>
        <taxon>Agaricomycetidae</taxon>
        <taxon>Agaricales</taxon>
        <taxon>Agaricineae</taxon>
        <taxon>Agaricaceae</taxon>
        <taxon>Leucocoprinus</taxon>
    </lineage>
</organism>
<dbReference type="Proteomes" id="UP001213000">
    <property type="component" value="Unassembled WGS sequence"/>
</dbReference>
<proteinExistence type="predicted"/>
<evidence type="ECO:0000256" key="1">
    <source>
        <dbReference type="SAM" id="MobiDB-lite"/>
    </source>
</evidence>
<evidence type="ECO:0000313" key="4">
    <source>
        <dbReference type="Proteomes" id="UP001213000"/>
    </source>
</evidence>
<accession>A0AAD5W1L4</accession>
<feature type="region of interest" description="Disordered" evidence="1">
    <location>
        <begin position="1"/>
        <end position="47"/>
    </location>
</feature>
<feature type="compositionally biased region" description="Polar residues" evidence="1">
    <location>
        <begin position="15"/>
        <end position="29"/>
    </location>
</feature>
<gene>
    <name evidence="3" type="ORF">NP233_g4277</name>
</gene>
<evidence type="ECO:0000313" key="3">
    <source>
        <dbReference type="EMBL" id="KAJ3570634.1"/>
    </source>
</evidence>
<dbReference type="PANTHER" id="PTHR13132:SF29">
    <property type="entry name" value="ALPHA-(1,6)-FUCOSYLTRANSFERASE"/>
    <property type="match status" value="1"/>
</dbReference>
<name>A0AAD5W1L4_9AGAR</name>
<keyword evidence="2" id="KW-0812">Transmembrane</keyword>